<evidence type="ECO:0000313" key="2">
    <source>
        <dbReference type="Proteomes" id="UP000324748"/>
    </source>
</evidence>
<accession>A0A5B0MAX4</accession>
<protein>
    <submittedName>
        <fullName evidence="1">Uncharacterized protein</fullName>
    </submittedName>
</protein>
<keyword evidence="2" id="KW-1185">Reference proteome</keyword>
<dbReference type="AlphaFoldDB" id="A0A5B0MAX4"/>
<dbReference type="EMBL" id="VSWC01000158">
    <property type="protein sequence ID" value="KAA1073140.1"/>
    <property type="molecule type" value="Genomic_DNA"/>
</dbReference>
<proteinExistence type="predicted"/>
<name>A0A5B0MAX4_PUCGR</name>
<gene>
    <name evidence="1" type="ORF">PGT21_001141</name>
</gene>
<evidence type="ECO:0000313" key="1">
    <source>
        <dbReference type="EMBL" id="KAA1073140.1"/>
    </source>
</evidence>
<comment type="caution">
    <text evidence="1">The sequence shown here is derived from an EMBL/GenBank/DDBJ whole genome shotgun (WGS) entry which is preliminary data.</text>
</comment>
<reference evidence="1 2" key="1">
    <citation type="submission" date="2019-05" db="EMBL/GenBank/DDBJ databases">
        <title>Emergence of the Ug99 lineage of the wheat stem rust pathogen through somatic hybridization.</title>
        <authorList>
            <person name="Li F."/>
            <person name="Upadhyaya N.M."/>
            <person name="Sperschneider J."/>
            <person name="Matny O."/>
            <person name="Nguyen-Phuc H."/>
            <person name="Mago R."/>
            <person name="Raley C."/>
            <person name="Miller M.E."/>
            <person name="Silverstein K.A.T."/>
            <person name="Henningsen E."/>
            <person name="Hirsch C.D."/>
            <person name="Visser B."/>
            <person name="Pretorius Z.A."/>
            <person name="Steffenson B.J."/>
            <person name="Schwessinger B."/>
            <person name="Dodds P.N."/>
            <person name="Figueroa M."/>
        </authorList>
    </citation>
    <scope>NUCLEOTIDE SEQUENCE [LARGE SCALE GENOMIC DNA]</scope>
    <source>
        <strain evidence="1">21-0</strain>
    </source>
</reference>
<dbReference type="Proteomes" id="UP000324748">
    <property type="component" value="Unassembled WGS sequence"/>
</dbReference>
<sequence length="77" mass="8689">MCCLHRSILHFLSTDTSSRTNFQIQKTIRDLPTFISPIRSSSHCVPRAQSNLTFRLWTNRVQSTIPSSASHLPTSSS</sequence>
<organism evidence="1 2">
    <name type="scientific">Puccinia graminis f. sp. tritici</name>
    <dbReference type="NCBI Taxonomy" id="56615"/>
    <lineage>
        <taxon>Eukaryota</taxon>
        <taxon>Fungi</taxon>
        <taxon>Dikarya</taxon>
        <taxon>Basidiomycota</taxon>
        <taxon>Pucciniomycotina</taxon>
        <taxon>Pucciniomycetes</taxon>
        <taxon>Pucciniales</taxon>
        <taxon>Pucciniaceae</taxon>
        <taxon>Puccinia</taxon>
    </lineage>
</organism>